<dbReference type="AlphaFoldDB" id="B6JZP4"/>
<evidence type="ECO:0000313" key="3">
    <source>
        <dbReference type="Proteomes" id="UP000001744"/>
    </source>
</evidence>
<dbReference type="VEuPathDB" id="FungiDB:SJAG_02086"/>
<gene>
    <name evidence="2" type="ORF">SJAG_02086</name>
</gene>
<name>B6JZP4_SCHJY</name>
<feature type="region of interest" description="Disordered" evidence="1">
    <location>
        <begin position="115"/>
        <end position="135"/>
    </location>
</feature>
<reference evidence="2 3" key="1">
    <citation type="journal article" date="2011" name="Science">
        <title>Comparative functional genomics of the fission yeasts.</title>
        <authorList>
            <person name="Rhind N."/>
            <person name="Chen Z."/>
            <person name="Yassour M."/>
            <person name="Thompson D.A."/>
            <person name="Haas B.J."/>
            <person name="Habib N."/>
            <person name="Wapinski I."/>
            <person name="Roy S."/>
            <person name="Lin M.F."/>
            <person name="Heiman D.I."/>
            <person name="Young S.K."/>
            <person name="Furuya K."/>
            <person name="Guo Y."/>
            <person name="Pidoux A."/>
            <person name="Chen H.M."/>
            <person name="Robbertse B."/>
            <person name="Goldberg J.M."/>
            <person name="Aoki K."/>
            <person name="Bayne E.H."/>
            <person name="Berlin A.M."/>
            <person name="Desjardins C.A."/>
            <person name="Dobbs E."/>
            <person name="Dukaj L."/>
            <person name="Fan L."/>
            <person name="FitzGerald M.G."/>
            <person name="French C."/>
            <person name="Gujja S."/>
            <person name="Hansen K."/>
            <person name="Keifenheim D."/>
            <person name="Levin J.Z."/>
            <person name="Mosher R.A."/>
            <person name="Mueller C.A."/>
            <person name="Pfiffner J."/>
            <person name="Priest M."/>
            <person name="Russ C."/>
            <person name="Smialowska A."/>
            <person name="Swoboda P."/>
            <person name="Sykes S.M."/>
            <person name="Vaughn M."/>
            <person name="Vengrova S."/>
            <person name="Yoder R."/>
            <person name="Zeng Q."/>
            <person name="Allshire R."/>
            <person name="Baulcombe D."/>
            <person name="Birren B.W."/>
            <person name="Brown W."/>
            <person name="Ekwall K."/>
            <person name="Kellis M."/>
            <person name="Leatherwood J."/>
            <person name="Levin H."/>
            <person name="Margalit H."/>
            <person name="Martienssen R."/>
            <person name="Nieduszynski C.A."/>
            <person name="Spatafora J.W."/>
            <person name="Friedman N."/>
            <person name="Dalgaard J.Z."/>
            <person name="Baumann P."/>
            <person name="Niki H."/>
            <person name="Regev A."/>
            <person name="Nusbaum C."/>
        </authorList>
    </citation>
    <scope>NUCLEOTIDE SEQUENCE [LARGE SCALE GENOMIC DNA]</scope>
    <source>
        <strain evidence="3">yFS275 / FY16936</strain>
    </source>
</reference>
<dbReference type="Proteomes" id="UP000001744">
    <property type="component" value="Unassembled WGS sequence"/>
</dbReference>
<dbReference type="HOGENOM" id="CLU_1310751_0_0_1"/>
<dbReference type="RefSeq" id="XP_002173305.2">
    <property type="nucleotide sequence ID" value="XM_002173269.2"/>
</dbReference>
<sequence length="210" mass="23174">MAARLAMRSTAGKQTCIGAVQVGSSSIVQKSAQTQTRPVQTNDRVTKVNPPIMASLGNKHQKDYFTGEYARNIYRVCHQALRGHENQSEENVLRTYCTSVLASPDSCQENLISSTLSGPTSDREDTMLPSGESSEWPEQLLLGLSTDELEDILQSSSEASEYDVLISTRNQSSGRIPPACEERSCNHVIDHREGFRPFRLPGMVPFGRLV</sequence>
<dbReference type="EMBL" id="KE651168">
    <property type="protein sequence ID" value="EEB07012.2"/>
    <property type="molecule type" value="Genomic_DNA"/>
</dbReference>
<protein>
    <submittedName>
        <fullName evidence="2">Uncharacterized protein</fullName>
    </submittedName>
</protein>
<evidence type="ECO:0000256" key="1">
    <source>
        <dbReference type="SAM" id="MobiDB-lite"/>
    </source>
</evidence>
<keyword evidence="3" id="KW-1185">Reference proteome</keyword>
<proteinExistence type="predicted"/>
<dbReference type="GeneID" id="7047932"/>
<dbReference type="JaponicusDB" id="SJAG_02086"/>
<organism evidence="2 3">
    <name type="scientific">Schizosaccharomyces japonicus (strain yFS275 / FY16936)</name>
    <name type="common">Fission yeast</name>
    <dbReference type="NCBI Taxonomy" id="402676"/>
    <lineage>
        <taxon>Eukaryota</taxon>
        <taxon>Fungi</taxon>
        <taxon>Dikarya</taxon>
        <taxon>Ascomycota</taxon>
        <taxon>Taphrinomycotina</taxon>
        <taxon>Schizosaccharomycetes</taxon>
        <taxon>Schizosaccharomycetales</taxon>
        <taxon>Schizosaccharomycetaceae</taxon>
        <taxon>Schizosaccharomyces</taxon>
    </lineage>
</organism>
<accession>B6JZP4</accession>
<evidence type="ECO:0000313" key="2">
    <source>
        <dbReference type="EMBL" id="EEB07012.2"/>
    </source>
</evidence>